<evidence type="ECO:0000259" key="2">
    <source>
        <dbReference type="SMART" id="SM00903"/>
    </source>
</evidence>
<proteinExistence type="predicted"/>
<accession>A0A3S0I1C5</accession>
<organism evidence="3 4">
    <name type="scientific">Azospirillum griseum</name>
    <dbReference type="NCBI Taxonomy" id="2496639"/>
    <lineage>
        <taxon>Bacteria</taxon>
        <taxon>Pseudomonadati</taxon>
        <taxon>Pseudomonadota</taxon>
        <taxon>Alphaproteobacteria</taxon>
        <taxon>Rhodospirillales</taxon>
        <taxon>Azospirillaceae</taxon>
        <taxon>Azospirillum</taxon>
    </lineage>
</organism>
<dbReference type="OrthoDB" id="9792858at2"/>
<reference evidence="3 4" key="1">
    <citation type="submission" date="2018-12" db="EMBL/GenBank/DDBJ databases">
        <authorList>
            <person name="Yang Y."/>
        </authorList>
    </citation>
    <scope>NUCLEOTIDE SEQUENCE [LARGE SCALE GENOMIC DNA]</scope>
    <source>
        <strain evidence="3 4">L-25-5w-1</strain>
    </source>
</reference>
<comment type="caution">
    <text evidence="3">The sequence shown here is derived from an EMBL/GenBank/DDBJ whole genome shotgun (WGS) entry which is preliminary data.</text>
</comment>
<dbReference type="Gene3D" id="2.30.110.10">
    <property type="entry name" value="Electron Transport, Fmn-binding Protein, Chain A"/>
    <property type="match status" value="1"/>
</dbReference>
<name>A0A3S0I1C5_9PROT</name>
<dbReference type="Gene3D" id="3.90.79.10">
    <property type="entry name" value="Nucleoside Triphosphate Pyrophosphohydrolase"/>
    <property type="match status" value="1"/>
</dbReference>
<gene>
    <name evidence="3" type="ORF">EJ903_09870</name>
</gene>
<keyword evidence="4" id="KW-1185">Reference proteome</keyword>
<keyword evidence="1" id="KW-0560">Oxidoreductase</keyword>
<dbReference type="SUPFAM" id="SSF50475">
    <property type="entry name" value="FMN-binding split barrel"/>
    <property type="match status" value="1"/>
</dbReference>
<dbReference type="Proteomes" id="UP000277007">
    <property type="component" value="Unassembled WGS sequence"/>
</dbReference>
<dbReference type="InterPro" id="IPR012349">
    <property type="entry name" value="Split_barrel_FMN-bd"/>
</dbReference>
<dbReference type="PANTHER" id="PTHR30466">
    <property type="entry name" value="FLAVIN REDUCTASE"/>
    <property type="match status" value="1"/>
</dbReference>
<protein>
    <submittedName>
        <fullName evidence="3">Flavin reductase</fullName>
    </submittedName>
</protein>
<dbReference type="Pfam" id="PF01613">
    <property type="entry name" value="Flavin_Reduct"/>
    <property type="match status" value="1"/>
</dbReference>
<dbReference type="InterPro" id="IPR050268">
    <property type="entry name" value="NADH-dep_flavin_reductase"/>
</dbReference>
<dbReference type="RefSeq" id="WP_126614627.1">
    <property type="nucleotide sequence ID" value="NZ_JBHUCY010000029.1"/>
</dbReference>
<dbReference type="AlphaFoldDB" id="A0A3S0I1C5"/>
<evidence type="ECO:0000313" key="4">
    <source>
        <dbReference type="Proteomes" id="UP000277007"/>
    </source>
</evidence>
<dbReference type="GO" id="GO:0042602">
    <property type="term" value="F:riboflavin reductase (NADPH) activity"/>
    <property type="evidence" value="ECO:0007669"/>
    <property type="project" value="TreeGrafter"/>
</dbReference>
<dbReference type="InterPro" id="IPR002563">
    <property type="entry name" value="Flavin_Rdtase-like_dom"/>
</dbReference>
<dbReference type="EMBL" id="RXMA01000007">
    <property type="protein sequence ID" value="RTR21038.1"/>
    <property type="molecule type" value="Genomic_DNA"/>
</dbReference>
<evidence type="ECO:0000256" key="1">
    <source>
        <dbReference type="ARBA" id="ARBA00023002"/>
    </source>
</evidence>
<evidence type="ECO:0000313" key="3">
    <source>
        <dbReference type="EMBL" id="RTR21038.1"/>
    </source>
</evidence>
<dbReference type="GO" id="GO:0010181">
    <property type="term" value="F:FMN binding"/>
    <property type="evidence" value="ECO:0007669"/>
    <property type="project" value="InterPro"/>
</dbReference>
<sequence>MDRIDPRELRTALGAFATGVTVVTTIDSEGQPRGFTANSFTSVSLDPPLVLVCLAKGAASRPVFEAAAGYAVNILAEDQREVSRVFASRSEDRFASVTWHPGPAGNPVFAGTSAWLDCTLDRSVDAGDHIILIGQVRGFGQSPVNPLGYCRGAYITFGLDQTAMTGAGRHSEVGVILERDGAVLLLVDQGGGLALPTAAALGKPGQEGGLRDRLQALGGGADIGFLFAVFEDDGNRRQSIYYRGTLSAPPTDATARLVPFDDIPWDRLPDGAVRSMLRRYVAERREDRFGIYVGDAERGTVQPLSHVA</sequence>
<dbReference type="SMART" id="SM00903">
    <property type="entry name" value="Flavin_Reduct"/>
    <property type="match status" value="1"/>
</dbReference>
<dbReference type="PANTHER" id="PTHR30466:SF1">
    <property type="entry name" value="FMN REDUCTASE (NADH) RUTF"/>
    <property type="match status" value="1"/>
</dbReference>
<feature type="domain" description="Flavin reductase like" evidence="2">
    <location>
        <begin position="13"/>
        <end position="156"/>
    </location>
</feature>